<evidence type="ECO:0000256" key="7">
    <source>
        <dbReference type="ARBA" id="ARBA00022824"/>
    </source>
</evidence>
<feature type="transmembrane region" description="Helical" evidence="12">
    <location>
        <begin position="246"/>
        <end position="265"/>
    </location>
</feature>
<dbReference type="Pfam" id="PF23860">
    <property type="entry name" value="Ribophorin_II_3rd"/>
    <property type="match status" value="1"/>
</dbReference>
<evidence type="ECO:0000256" key="2">
    <source>
        <dbReference type="ARBA" id="ARBA00004477"/>
    </source>
</evidence>
<keyword evidence="8 12" id="KW-1133">Transmembrane helix</keyword>
<evidence type="ECO:0000313" key="16">
    <source>
        <dbReference type="EMBL" id="KAK0435133.1"/>
    </source>
</evidence>
<dbReference type="InterPro" id="IPR008814">
    <property type="entry name" value="Swp1"/>
</dbReference>
<evidence type="ECO:0000256" key="1">
    <source>
        <dbReference type="ARBA" id="ARBA00002791"/>
    </source>
</evidence>
<comment type="subcellular location">
    <subcellularLocation>
        <location evidence="2">Endoplasmic reticulum membrane</location>
        <topology evidence="2">Multi-pass membrane protein</topology>
    </subcellularLocation>
</comment>
<keyword evidence="5 12" id="KW-0812">Transmembrane</keyword>
<evidence type="ECO:0000313" key="17">
    <source>
        <dbReference type="Proteomes" id="UP001175226"/>
    </source>
</evidence>
<evidence type="ECO:0000256" key="9">
    <source>
        <dbReference type="ARBA" id="ARBA00023136"/>
    </source>
</evidence>
<name>A0AA39J6D6_9AGAR</name>
<keyword evidence="6 13" id="KW-0732">Signal</keyword>
<evidence type="ECO:0000256" key="12">
    <source>
        <dbReference type="SAM" id="Phobius"/>
    </source>
</evidence>
<gene>
    <name evidence="16" type="ORF">EV421DRAFT_2011179</name>
</gene>
<comment type="function">
    <text evidence="1">Subunit of the oligosaccharyl transferase (OST) complex that catalyzes the initial transfer of a defined glycan (Glc(3)Man(9)GlcNAc(2) in eukaryotes) from the lipid carrier dolichol-pyrophosphate to an asparagine residue within an Asn-X-Ser/Thr consensus motif in nascent polypeptide chains, the first step in protein N-glycosylation. N-glycosylation occurs cotranslationally and the complex associates with the Sec61 complex at the channel-forming translocon complex that mediates protein translocation across the endoplasmic reticulum (ER). All subunits are required for a maximal enzyme activity.</text>
</comment>
<proteinExistence type="inferred from homology"/>
<comment type="caution">
    <text evidence="16">The sequence shown here is derived from an EMBL/GenBank/DDBJ whole genome shotgun (WGS) entry which is preliminary data.</text>
</comment>
<feature type="transmembrane region" description="Helical" evidence="12">
    <location>
        <begin position="186"/>
        <end position="208"/>
    </location>
</feature>
<evidence type="ECO:0000256" key="13">
    <source>
        <dbReference type="SAM" id="SignalP"/>
    </source>
</evidence>
<feature type="domain" description="Ribophorin II third" evidence="14">
    <location>
        <begin position="35"/>
        <end position="136"/>
    </location>
</feature>
<evidence type="ECO:0000256" key="11">
    <source>
        <dbReference type="ARBA" id="ARBA00032139"/>
    </source>
</evidence>
<dbReference type="PANTHER" id="PTHR12640">
    <property type="entry name" value="RIBOPHORIN II"/>
    <property type="match status" value="1"/>
</dbReference>
<dbReference type="Proteomes" id="UP001175226">
    <property type="component" value="Unassembled WGS sequence"/>
</dbReference>
<keyword evidence="16" id="KW-0808">Transferase</keyword>
<dbReference type="EMBL" id="JAUEPT010000065">
    <property type="protein sequence ID" value="KAK0435133.1"/>
    <property type="molecule type" value="Genomic_DNA"/>
</dbReference>
<dbReference type="GO" id="GO:0006487">
    <property type="term" value="P:protein N-linked glycosylation"/>
    <property type="evidence" value="ECO:0007669"/>
    <property type="project" value="TreeGrafter"/>
</dbReference>
<comment type="similarity">
    <text evidence="4">Belongs to the SWP1 family.</text>
</comment>
<feature type="chain" id="PRO_5044265637" description="Ribophorin II" evidence="13">
    <location>
        <begin position="19"/>
        <end position="277"/>
    </location>
</feature>
<evidence type="ECO:0000256" key="5">
    <source>
        <dbReference type="ARBA" id="ARBA00022692"/>
    </source>
</evidence>
<keyword evidence="9 12" id="KW-0472">Membrane</keyword>
<evidence type="ECO:0000259" key="14">
    <source>
        <dbReference type="Pfam" id="PF23860"/>
    </source>
</evidence>
<dbReference type="AlphaFoldDB" id="A0AA39J6D6"/>
<evidence type="ECO:0000256" key="8">
    <source>
        <dbReference type="ARBA" id="ARBA00022989"/>
    </source>
</evidence>
<dbReference type="GO" id="GO:0016740">
    <property type="term" value="F:transferase activity"/>
    <property type="evidence" value="ECO:0007669"/>
    <property type="project" value="UniProtKB-KW"/>
</dbReference>
<dbReference type="PANTHER" id="PTHR12640:SF0">
    <property type="entry name" value="DOLICHYL-DIPHOSPHOOLIGOSACCHARIDE--PROTEIN GLYCOSYLTRANSFERASE SUBUNIT 2"/>
    <property type="match status" value="1"/>
</dbReference>
<evidence type="ECO:0000256" key="10">
    <source>
        <dbReference type="ARBA" id="ARBA00030078"/>
    </source>
</evidence>
<evidence type="ECO:0000256" key="3">
    <source>
        <dbReference type="ARBA" id="ARBA00004922"/>
    </source>
</evidence>
<organism evidence="16 17">
    <name type="scientific">Armillaria borealis</name>
    <dbReference type="NCBI Taxonomy" id="47425"/>
    <lineage>
        <taxon>Eukaryota</taxon>
        <taxon>Fungi</taxon>
        <taxon>Dikarya</taxon>
        <taxon>Basidiomycota</taxon>
        <taxon>Agaricomycotina</taxon>
        <taxon>Agaricomycetes</taxon>
        <taxon>Agaricomycetidae</taxon>
        <taxon>Agaricales</taxon>
        <taxon>Marasmiineae</taxon>
        <taxon>Physalacriaceae</taxon>
        <taxon>Armillaria</taxon>
    </lineage>
</organism>
<feature type="transmembrane region" description="Helical" evidence="12">
    <location>
        <begin position="220"/>
        <end position="239"/>
    </location>
</feature>
<protein>
    <recommendedName>
        <fullName evidence="11">Ribophorin II</fullName>
    </recommendedName>
    <alternativeName>
        <fullName evidence="10">Ribophorin-2</fullName>
    </alternativeName>
</protein>
<dbReference type="InterPro" id="IPR056790">
    <property type="entry name" value="Ribophorin_II_C"/>
</dbReference>
<dbReference type="Pfam" id="PF25147">
    <property type="entry name" value="Ribophorin_II_C"/>
    <property type="match status" value="1"/>
</dbReference>
<reference evidence="16" key="1">
    <citation type="submission" date="2023-06" db="EMBL/GenBank/DDBJ databases">
        <authorList>
            <consortium name="Lawrence Berkeley National Laboratory"/>
            <person name="Ahrendt S."/>
            <person name="Sahu N."/>
            <person name="Indic B."/>
            <person name="Wong-Bajracharya J."/>
            <person name="Merenyi Z."/>
            <person name="Ke H.-M."/>
            <person name="Monk M."/>
            <person name="Kocsube S."/>
            <person name="Drula E."/>
            <person name="Lipzen A."/>
            <person name="Balint B."/>
            <person name="Henrissat B."/>
            <person name="Andreopoulos B."/>
            <person name="Martin F.M."/>
            <person name="Harder C.B."/>
            <person name="Rigling D."/>
            <person name="Ford K.L."/>
            <person name="Foster G.D."/>
            <person name="Pangilinan J."/>
            <person name="Papanicolaou A."/>
            <person name="Barry K."/>
            <person name="LaButti K."/>
            <person name="Viragh M."/>
            <person name="Koriabine M."/>
            <person name="Yan M."/>
            <person name="Riley R."/>
            <person name="Champramary S."/>
            <person name="Plett K.L."/>
            <person name="Tsai I.J."/>
            <person name="Slot J."/>
            <person name="Sipos G."/>
            <person name="Plett J."/>
            <person name="Nagy L.G."/>
            <person name="Grigoriev I.V."/>
        </authorList>
    </citation>
    <scope>NUCLEOTIDE SEQUENCE</scope>
    <source>
        <strain evidence="16">FPL87.14</strain>
    </source>
</reference>
<dbReference type="InterPro" id="IPR055374">
    <property type="entry name" value="Ribophorin_II_3rd"/>
</dbReference>
<keyword evidence="7" id="KW-0256">Endoplasmic reticulum</keyword>
<evidence type="ECO:0000256" key="4">
    <source>
        <dbReference type="ARBA" id="ARBA00009038"/>
    </source>
</evidence>
<sequence>MTMFSFASLLLLAAAANASVLTLQSPRFSVTSSSGSQLRSEPISLAHKAPEPVTLSPTDTLKITFQAVDADSGKGVQPQQTFLRFYDEESGEEGIQPVRVTSGGKAKFELNMAKVPPSLPATSKAPLKVSLIIGTPKYSPLKISLFDLFVPASHPITPHPDEASFHPLPFIEHTFRPEQTQPPKPVSALFAGLVLSPWVVLLGLWARISPRVPRLFSAKILPFTATLGAFEVLLFWYWVDLKLGDVLLYGGVLGVVMLFTGKYALASISERRMASQK</sequence>
<feature type="signal peptide" evidence="13">
    <location>
        <begin position="1"/>
        <end position="18"/>
    </location>
</feature>
<comment type="pathway">
    <text evidence="3">Protein modification; protein glycosylation.</text>
</comment>
<evidence type="ECO:0000259" key="15">
    <source>
        <dbReference type="Pfam" id="PF25147"/>
    </source>
</evidence>
<evidence type="ECO:0000256" key="6">
    <source>
        <dbReference type="ARBA" id="ARBA00022729"/>
    </source>
</evidence>
<feature type="domain" description="Ribophorin II C-terminal" evidence="15">
    <location>
        <begin position="175"/>
        <end position="272"/>
    </location>
</feature>
<accession>A0AA39J6D6</accession>
<dbReference type="GO" id="GO:0008250">
    <property type="term" value="C:oligosaccharyltransferase complex"/>
    <property type="evidence" value="ECO:0007669"/>
    <property type="project" value="InterPro"/>
</dbReference>
<keyword evidence="17" id="KW-1185">Reference proteome</keyword>